<protein>
    <submittedName>
        <fullName evidence="2">15390_t:CDS:1</fullName>
    </submittedName>
</protein>
<keyword evidence="3" id="KW-1185">Reference proteome</keyword>
<dbReference type="Proteomes" id="UP000789396">
    <property type="component" value="Unassembled WGS sequence"/>
</dbReference>
<proteinExistence type="predicted"/>
<evidence type="ECO:0000313" key="3">
    <source>
        <dbReference type="Proteomes" id="UP000789396"/>
    </source>
</evidence>
<dbReference type="OrthoDB" id="3534381at2759"/>
<feature type="non-terminal residue" evidence="2">
    <location>
        <position position="83"/>
    </location>
</feature>
<name>A0A9N9G831_9GLOM</name>
<dbReference type="AlphaFoldDB" id="A0A9N9G831"/>
<reference evidence="2" key="1">
    <citation type="submission" date="2021-06" db="EMBL/GenBank/DDBJ databases">
        <authorList>
            <person name="Kallberg Y."/>
            <person name="Tangrot J."/>
            <person name="Rosling A."/>
        </authorList>
    </citation>
    <scope>NUCLEOTIDE SEQUENCE</scope>
    <source>
        <strain evidence="2">IN212</strain>
    </source>
</reference>
<gene>
    <name evidence="2" type="ORF">RFULGI_LOCUS5954</name>
</gene>
<feature type="region of interest" description="Disordered" evidence="1">
    <location>
        <begin position="62"/>
        <end position="83"/>
    </location>
</feature>
<sequence length="83" mass="9437">MLNPVFVVTKFFYLTIKDSLESLPPIANTFELPNLYEVTTTDLEINSEKDPELDIINTKEPESGAINTKESESRAINMKEPFN</sequence>
<dbReference type="EMBL" id="CAJVPZ010007238">
    <property type="protein sequence ID" value="CAG8583679.1"/>
    <property type="molecule type" value="Genomic_DNA"/>
</dbReference>
<comment type="caution">
    <text evidence="2">The sequence shown here is derived from an EMBL/GenBank/DDBJ whole genome shotgun (WGS) entry which is preliminary data.</text>
</comment>
<evidence type="ECO:0000313" key="2">
    <source>
        <dbReference type="EMBL" id="CAG8583679.1"/>
    </source>
</evidence>
<evidence type="ECO:0000256" key="1">
    <source>
        <dbReference type="SAM" id="MobiDB-lite"/>
    </source>
</evidence>
<accession>A0A9N9G831</accession>
<organism evidence="2 3">
    <name type="scientific">Racocetra fulgida</name>
    <dbReference type="NCBI Taxonomy" id="60492"/>
    <lineage>
        <taxon>Eukaryota</taxon>
        <taxon>Fungi</taxon>
        <taxon>Fungi incertae sedis</taxon>
        <taxon>Mucoromycota</taxon>
        <taxon>Glomeromycotina</taxon>
        <taxon>Glomeromycetes</taxon>
        <taxon>Diversisporales</taxon>
        <taxon>Gigasporaceae</taxon>
        <taxon>Racocetra</taxon>
    </lineage>
</organism>